<dbReference type="InterPro" id="IPR036849">
    <property type="entry name" value="Enolase-like_C_sf"/>
</dbReference>
<evidence type="ECO:0000256" key="1">
    <source>
        <dbReference type="ARBA" id="ARBA00023239"/>
    </source>
</evidence>
<dbReference type="SUPFAM" id="SSF51604">
    <property type="entry name" value="Enolase C-terminal domain-like"/>
    <property type="match status" value="1"/>
</dbReference>
<dbReference type="PANTHER" id="PTHR48080:SF2">
    <property type="entry name" value="D-GALACTONATE DEHYDRATASE"/>
    <property type="match status" value="1"/>
</dbReference>
<dbReference type="Gene3D" id="3.20.20.120">
    <property type="entry name" value="Enolase-like C-terminal domain"/>
    <property type="match status" value="1"/>
</dbReference>
<gene>
    <name evidence="3" type="ORF">METZ01_LOCUS84548</name>
</gene>
<dbReference type="EMBL" id="UINC01007151">
    <property type="protein sequence ID" value="SVA31694.1"/>
    <property type="molecule type" value="Genomic_DNA"/>
</dbReference>
<sequence>MKITEIRYHLVNPGKGKNLCFVRIDTDEGIHGWGECYTQADRDVQVTAHIDKLKRYLVGRDPTNIKHFMQIVYDDFAGRRGAMDLWCAVSGLEHAMWDITGKVCGVPTHKLLGGPVRERIRVYANGWGGGGWDSGLIAERASVVTEQGFTALKFDPIPGPWRTFVDKKVENQAIENVRAVRQAVGKDVDILVEMHRRLAPMHAIRIARQIEEYEPFWYEEPILAENIDALAAAKQEIRIPVVTGEELYTKFEFREVFEKQAADIINPDVCNVGGILELKEIGAMAEPYFVAVSPHNYNSTALGLAATIQVSATMPNFLITEYFVNLEDFGKDIAVNPFEVDNGYIELPQTPGLGIEIDESSLAKYPYREFPPRAIRQMHEEGP</sequence>
<dbReference type="Gene3D" id="3.30.390.10">
    <property type="entry name" value="Enolase-like, N-terminal domain"/>
    <property type="match status" value="1"/>
</dbReference>
<organism evidence="3">
    <name type="scientific">marine metagenome</name>
    <dbReference type="NCBI Taxonomy" id="408172"/>
    <lineage>
        <taxon>unclassified sequences</taxon>
        <taxon>metagenomes</taxon>
        <taxon>ecological metagenomes</taxon>
    </lineage>
</organism>
<dbReference type="SMART" id="SM00922">
    <property type="entry name" value="MR_MLE"/>
    <property type="match status" value="1"/>
</dbReference>
<feature type="domain" description="Mandelate racemase/muconate lactonizing enzyme C-terminal" evidence="2">
    <location>
        <begin position="133"/>
        <end position="240"/>
    </location>
</feature>
<dbReference type="InterPro" id="IPR013341">
    <property type="entry name" value="Mandelate_racemase_N_dom"/>
</dbReference>
<dbReference type="GO" id="GO:0016829">
    <property type="term" value="F:lyase activity"/>
    <property type="evidence" value="ECO:0007669"/>
    <property type="project" value="UniProtKB-KW"/>
</dbReference>
<dbReference type="Pfam" id="PF02746">
    <property type="entry name" value="MR_MLE_N"/>
    <property type="match status" value="1"/>
</dbReference>
<dbReference type="SFLD" id="SFLDS00001">
    <property type="entry name" value="Enolase"/>
    <property type="match status" value="1"/>
</dbReference>
<name>A0A381UUQ4_9ZZZZ</name>
<dbReference type="Pfam" id="PF13378">
    <property type="entry name" value="MR_MLE_C"/>
    <property type="match status" value="1"/>
</dbReference>
<accession>A0A381UUQ4</accession>
<evidence type="ECO:0000313" key="3">
    <source>
        <dbReference type="EMBL" id="SVA31694.1"/>
    </source>
</evidence>
<reference evidence="3" key="1">
    <citation type="submission" date="2018-05" db="EMBL/GenBank/DDBJ databases">
        <authorList>
            <person name="Lanie J.A."/>
            <person name="Ng W.-L."/>
            <person name="Kazmierczak K.M."/>
            <person name="Andrzejewski T.M."/>
            <person name="Davidsen T.M."/>
            <person name="Wayne K.J."/>
            <person name="Tettelin H."/>
            <person name="Glass J.I."/>
            <person name="Rusch D."/>
            <person name="Podicherti R."/>
            <person name="Tsui H.-C.T."/>
            <person name="Winkler M.E."/>
        </authorList>
    </citation>
    <scope>NUCLEOTIDE SEQUENCE</scope>
</reference>
<dbReference type="AlphaFoldDB" id="A0A381UUQ4"/>
<dbReference type="SFLD" id="SFLDG00179">
    <property type="entry name" value="mandelate_racemase"/>
    <property type="match status" value="1"/>
</dbReference>
<dbReference type="InterPro" id="IPR029065">
    <property type="entry name" value="Enolase_C-like"/>
</dbReference>
<keyword evidence="1" id="KW-0456">Lyase</keyword>
<dbReference type="PANTHER" id="PTHR48080">
    <property type="entry name" value="D-GALACTONATE DEHYDRATASE-RELATED"/>
    <property type="match status" value="1"/>
</dbReference>
<dbReference type="InterPro" id="IPR013342">
    <property type="entry name" value="Mandelate_racemase_C"/>
</dbReference>
<dbReference type="CDD" id="cd03316">
    <property type="entry name" value="MR_like"/>
    <property type="match status" value="1"/>
</dbReference>
<dbReference type="InterPro" id="IPR029017">
    <property type="entry name" value="Enolase-like_N"/>
</dbReference>
<evidence type="ECO:0000259" key="2">
    <source>
        <dbReference type="SMART" id="SM00922"/>
    </source>
</evidence>
<protein>
    <recommendedName>
        <fullName evidence="2">Mandelate racemase/muconate lactonizing enzyme C-terminal domain-containing protein</fullName>
    </recommendedName>
</protein>
<dbReference type="SUPFAM" id="SSF54826">
    <property type="entry name" value="Enolase N-terminal domain-like"/>
    <property type="match status" value="1"/>
</dbReference>
<dbReference type="InterPro" id="IPR034593">
    <property type="entry name" value="DgoD-like"/>
</dbReference>
<proteinExistence type="predicted"/>